<protein>
    <submittedName>
        <fullName evidence="3">CAAX protease</fullName>
    </submittedName>
</protein>
<dbReference type="EMBL" id="LARY01000001">
    <property type="protein sequence ID" value="RDX03003.1"/>
    <property type="molecule type" value="Genomic_DNA"/>
</dbReference>
<feature type="transmembrane region" description="Helical" evidence="1">
    <location>
        <begin position="106"/>
        <end position="124"/>
    </location>
</feature>
<dbReference type="GO" id="GO:0004175">
    <property type="term" value="F:endopeptidase activity"/>
    <property type="evidence" value="ECO:0007669"/>
    <property type="project" value="UniProtKB-ARBA"/>
</dbReference>
<keyword evidence="1" id="KW-0812">Transmembrane</keyword>
<dbReference type="AlphaFoldDB" id="A0A3D8TVH5"/>
<feature type="domain" description="CAAX prenyl protease 2/Lysostaphin resistance protein A-like" evidence="2">
    <location>
        <begin position="105"/>
        <end position="194"/>
    </location>
</feature>
<evidence type="ECO:0000259" key="2">
    <source>
        <dbReference type="Pfam" id="PF02517"/>
    </source>
</evidence>
<feature type="transmembrane region" description="Helical" evidence="1">
    <location>
        <begin position="159"/>
        <end position="176"/>
    </location>
</feature>
<feature type="transmembrane region" description="Helical" evidence="1">
    <location>
        <begin position="31"/>
        <end position="50"/>
    </location>
</feature>
<feature type="transmembrane region" description="Helical" evidence="1">
    <location>
        <begin position="62"/>
        <end position="86"/>
    </location>
</feature>
<dbReference type="GO" id="GO:0006508">
    <property type="term" value="P:proteolysis"/>
    <property type="evidence" value="ECO:0007669"/>
    <property type="project" value="UniProtKB-KW"/>
</dbReference>
<gene>
    <name evidence="3" type="ORF">UR08_01785</name>
</gene>
<evidence type="ECO:0000256" key="1">
    <source>
        <dbReference type="SAM" id="Phobius"/>
    </source>
</evidence>
<evidence type="ECO:0000313" key="3">
    <source>
        <dbReference type="EMBL" id="RDX03003.1"/>
    </source>
</evidence>
<evidence type="ECO:0000313" key="4">
    <source>
        <dbReference type="Proteomes" id="UP000257055"/>
    </source>
</evidence>
<keyword evidence="3" id="KW-0645">Protease</keyword>
<feature type="transmembrane region" description="Helical" evidence="1">
    <location>
        <begin position="136"/>
        <end position="153"/>
    </location>
</feature>
<dbReference type="GO" id="GO:0080120">
    <property type="term" value="P:CAAX-box protein maturation"/>
    <property type="evidence" value="ECO:0007669"/>
    <property type="project" value="UniProtKB-ARBA"/>
</dbReference>
<keyword evidence="1" id="KW-0472">Membrane</keyword>
<keyword evidence="1" id="KW-1133">Transmembrane helix</keyword>
<organism evidence="3 4">
    <name type="scientific">Listeria kieliensis</name>
    <dbReference type="NCBI Taxonomy" id="1621700"/>
    <lineage>
        <taxon>Bacteria</taxon>
        <taxon>Bacillati</taxon>
        <taxon>Bacillota</taxon>
        <taxon>Bacilli</taxon>
        <taxon>Bacillales</taxon>
        <taxon>Listeriaceae</taxon>
        <taxon>Listeria</taxon>
    </lineage>
</organism>
<reference evidence="4" key="1">
    <citation type="submission" date="2015-04" db="EMBL/GenBank/DDBJ databases">
        <authorList>
            <person name="Schardt J."/>
            <person name="Mueller-Herbst S."/>
            <person name="Scherer S."/>
            <person name="Huptas C."/>
        </authorList>
    </citation>
    <scope>NUCLEOTIDE SEQUENCE [LARGE SCALE GENOMIC DNA]</scope>
    <source>
        <strain evidence="4">Kiel-L1</strain>
    </source>
</reference>
<keyword evidence="4" id="KW-1185">Reference proteome</keyword>
<keyword evidence="3" id="KW-0378">Hydrolase</keyword>
<dbReference type="RefSeq" id="WP_115752686.1">
    <property type="nucleotide sequence ID" value="NZ_LARY01000001.1"/>
</dbReference>
<comment type="caution">
    <text evidence="3">The sequence shown here is derived from an EMBL/GenBank/DDBJ whole genome shotgun (WGS) entry which is preliminary data.</text>
</comment>
<dbReference type="InterPro" id="IPR003675">
    <property type="entry name" value="Rce1/LyrA-like_dom"/>
</dbReference>
<feature type="transmembrane region" description="Helical" evidence="1">
    <location>
        <begin position="183"/>
        <end position="202"/>
    </location>
</feature>
<name>A0A3D8TVH5_9LIST</name>
<sequence>MRSNRIDFKLILGLVLAAGLIFVTFNYTKSFWYMYGASMLFLLSFGIFNVNLSKQSSVLKGLIPAIFSAVILYIVFYIGAFILKFMPFGLNSAVHSAFNKFSTDNWFIWILMIVAIVPGEEIFWRGFVLQRLLDSYATWFAVLASTLLITLFMCFSGNPALVIGIFVASLFWNLLYVWRPSLIMLYLSHLLFVFILLAALPIY</sequence>
<accession>A0A3D8TVH5</accession>
<feature type="transmembrane region" description="Helical" evidence="1">
    <location>
        <begin position="7"/>
        <end position="25"/>
    </location>
</feature>
<proteinExistence type="predicted"/>
<dbReference type="Pfam" id="PF02517">
    <property type="entry name" value="Rce1-like"/>
    <property type="match status" value="1"/>
</dbReference>
<dbReference type="Proteomes" id="UP000257055">
    <property type="component" value="Unassembled WGS sequence"/>
</dbReference>